<dbReference type="InterPro" id="IPR018649">
    <property type="entry name" value="SHOCT"/>
</dbReference>
<feature type="domain" description="SHOCT" evidence="2">
    <location>
        <begin position="42"/>
        <end position="68"/>
    </location>
</feature>
<evidence type="ECO:0000313" key="4">
    <source>
        <dbReference type="Proteomes" id="UP001597526"/>
    </source>
</evidence>
<keyword evidence="4" id="KW-1185">Reference proteome</keyword>
<dbReference type="Pfam" id="PF09851">
    <property type="entry name" value="SHOCT"/>
    <property type="match status" value="1"/>
</dbReference>
<organism evidence="3 4">
    <name type="scientific">Croceitalea marina</name>
    <dbReference type="NCBI Taxonomy" id="1775166"/>
    <lineage>
        <taxon>Bacteria</taxon>
        <taxon>Pseudomonadati</taxon>
        <taxon>Bacteroidota</taxon>
        <taxon>Flavobacteriia</taxon>
        <taxon>Flavobacteriales</taxon>
        <taxon>Flavobacteriaceae</taxon>
        <taxon>Croceitalea</taxon>
    </lineage>
</organism>
<sequence>MFYRDGVFWGMHLIWWAIWFVLLGWIFFAPSSTSYDEIEHDDPLISLKRRFAKGEITKSEYEESKKLLKSDG</sequence>
<evidence type="ECO:0000259" key="2">
    <source>
        <dbReference type="Pfam" id="PF09851"/>
    </source>
</evidence>
<dbReference type="EMBL" id="JBHULB010000007">
    <property type="protein sequence ID" value="MFD2586252.1"/>
    <property type="molecule type" value="Genomic_DNA"/>
</dbReference>
<gene>
    <name evidence="3" type="ORF">ACFSQJ_04885</name>
</gene>
<protein>
    <submittedName>
        <fullName evidence="3">SHOCT domain-containing protein</fullName>
    </submittedName>
</protein>
<comment type="caution">
    <text evidence="3">The sequence shown here is derived from an EMBL/GenBank/DDBJ whole genome shotgun (WGS) entry which is preliminary data.</text>
</comment>
<evidence type="ECO:0000313" key="3">
    <source>
        <dbReference type="EMBL" id="MFD2586252.1"/>
    </source>
</evidence>
<dbReference type="Proteomes" id="UP001597526">
    <property type="component" value="Unassembled WGS sequence"/>
</dbReference>
<feature type="transmembrane region" description="Helical" evidence="1">
    <location>
        <begin position="6"/>
        <end position="28"/>
    </location>
</feature>
<accession>A0ABW5MSJ3</accession>
<name>A0ABW5MSJ3_9FLAO</name>
<dbReference type="RefSeq" id="WP_339337195.1">
    <property type="nucleotide sequence ID" value="NZ_JBHULB010000007.1"/>
</dbReference>
<evidence type="ECO:0000256" key="1">
    <source>
        <dbReference type="SAM" id="Phobius"/>
    </source>
</evidence>
<keyword evidence="1" id="KW-0472">Membrane</keyword>
<keyword evidence="1" id="KW-0812">Transmembrane</keyword>
<keyword evidence="1" id="KW-1133">Transmembrane helix</keyword>
<proteinExistence type="predicted"/>
<reference evidence="4" key="1">
    <citation type="journal article" date="2019" name="Int. J. Syst. Evol. Microbiol.">
        <title>The Global Catalogue of Microorganisms (GCM) 10K type strain sequencing project: providing services to taxonomists for standard genome sequencing and annotation.</title>
        <authorList>
            <consortium name="The Broad Institute Genomics Platform"/>
            <consortium name="The Broad Institute Genome Sequencing Center for Infectious Disease"/>
            <person name="Wu L."/>
            <person name="Ma J."/>
        </authorList>
    </citation>
    <scope>NUCLEOTIDE SEQUENCE [LARGE SCALE GENOMIC DNA]</scope>
    <source>
        <strain evidence="4">KCTC 52368</strain>
    </source>
</reference>